<dbReference type="GO" id="GO:0006388">
    <property type="term" value="P:tRNA splicing, via endonucleolytic cleavage and ligation"/>
    <property type="evidence" value="ECO:0007669"/>
    <property type="project" value="InterPro"/>
</dbReference>
<dbReference type="PANTHER" id="PTHR35460:SF1">
    <property type="entry name" value="TRNA LIGASE 1"/>
    <property type="match status" value="1"/>
</dbReference>
<protein>
    <submittedName>
        <fullName evidence="1">Uncharacterized protein</fullName>
    </submittedName>
</protein>
<comment type="caution">
    <text evidence="1">The sequence shown here is derived from an EMBL/GenBank/DDBJ whole genome shotgun (WGS) entry which is preliminary data.</text>
</comment>
<dbReference type="AlphaFoldDB" id="A0A6G1CHG1"/>
<gene>
    <name evidence="1" type="ORF">E2562_020821</name>
</gene>
<feature type="non-terminal residue" evidence="1">
    <location>
        <position position="1"/>
    </location>
</feature>
<organism evidence="1 2">
    <name type="scientific">Oryza meyeriana var. granulata</name>
    <dbReference type="NCBI Taxonomy" id="110450"/>
    <lineage>
        <taxon>Eukaryota</taxon>
        <taxon>Viridiplantae</taxon>
        <taxon>Streptophyta</taxon>
        <taxon>Embryophyta</taxon>
        <taxon>Tracheophyta</taxon>
        <taxon>Spermatophyta</taxon>
        <taxon>Magnoliopsida</taxon>
        <taxon>Liliopsida</taxon>
        <taxon>Poales</taxon>
        <taxon>Poaceae</taxon>
        <taxon>BOP clade</taxon>
        <taxon>Oryzoideae</taxon>
        <taxon>Oryzeae</taxon>
        <taxon>Oryzinae</taxon>
        <taxon>Oryza</taxon>
        <taxon>Oryza meyeriana</taxon>
    </lineage>
</organism>
<evidence type="ECO:0000313" key="1">
    <source>
        <dbReference type="EMBL" id="KAF0899632.1"/>
    </source>
</evidence>
<keyword evidence="2" id="KW-1185">Reference proteome</keyword>
<reference evidence="1 2" key="1">
    <citation type="submission" date="2019-11" db="EMBL/GenBank/DDBJ databases">
        <title>Whole genome sequence of Oryza granulata.</title>
        <authorList>
            <person name="Li W."/>
        </authorList>
    </citation>
    <scope>NUCLEOTIDE SEQUENCE [LARGE SCALE GENOMIC DNA]</scope>
    <source>
        <strain evidence="2">cv. Menghai</strain>
        <tissue evidence="1">Leaf</tissue>
    </source>
</reference>
<accession>A0A6G1CHG1</accession>
<proteinExistence type="predicted"/>
<dbReference type="EMBL" id="SPHZ02000009">
    <property type="protein sequence ID" value="KAF0899632.1"/>
    <property type="molecule type" value="Genomic_DNA"/>
</dbReference>
<dbReference type="InterPro" id="IPR038837">
    <property type="entry name" value="tRNA_ligase_1"/>
</dbReference>
<dbReference type="Proteomes" id="UP000479710">
    <property type="component" value="Unassembled WGS sequence"/>
</dbReference>
<evidence type="ECO:0000313" key="2">
    <source>
        <dbReference type="Proteomes" id="UP000479710"/>
    </source>
</evidence>
<sequence length="114" mass="13515">YAQAFRISFHVCWPPWWCVCQKRLWKYLHSCEHLCFGRLFHEAWGKEAPRMQEEFNDFLEKNHISISMELVTAVLGDHGQRPKDDYAVITAVTELGHGKPKFYSTPETFFVHTR</sequence>
<dbReference type="GO" id="GO:0003972">
    <property type="term" value="F:RNA ligase (ATP) activity"/>
    <property type="evidence" value="ECO:0007669"/>
    <property type="project" value="InterPro"/>
</dbReference>
<dbReference type="PANTHER" id="PTHR35460">
    <property type="entry name" value="TRNA LIGASE 1"/>
    <property type="match status" value="1"/>
</dbReference>
<dbReference type="OrthoDB" id="1912039at2759"/>
<name>A0A6G1CHG1_9ORYZ</name>